<comment type="caution">
    <text evidence="6">Lacks conserved residue(s) required for the propagation of feature annotation.</text>
</comment>
<evidence type="ECO:0000256" key="7">
    <source>
        <dbReference type="SAM" id="SignalP"/>
    </source>
</evidence>
<dbReference type="OrthoDB" id="206201at2759"/>
<dbReference type="InterPro" id="IPR036852">
    <property type="entry name" value="Peptidase_S8/S53_dom_sf"/>
</dbReference>
<feature type="domain" description="Peptidase S8/S53" evidence="8">
    <location>
        <begin position="141"/>
        <end position="501"/>
    </location>
</feature>
<dbReference type="Pfam" id="PF00082">
    <property type="entry name" value="Peptidase_S8"/>
    <property type="match status" value="1"/>
</dbReference>
<dbReference type="Gene3D" id="3.40.50.200">
    <property type="entry name" value="Peptidase S8/S53 domain"/>
    <property type="match status" value="1"/>
</dbReference>
<evidence type="ECO:0000256" key="4">
    <source>
        <dbReference type="ARBA" id="ARBA00022801"/>
    </source>
</evidence>
<protein>
    <recommendedName>
        <fullName evidence="13">Subtilisin-like protease fibronectin type-III domain-containing protein</fullName>
    </recommendedName>
</protein>
<organism evidence="11 12">
    <name type="scientific">Cuscuta campestris</name>
    <dbReference type="NCBI Taxonomy" id="132261"/>
    <lineage>
        <taxon>Eukaryota</taxon>
        <taxon>Viridiplantae</taxon>
        <taxon>Streptophyta</taxon>
        <taxon>Embryophyta</taxon>
        <taxon>Tracheophyta</taxon>
        <taxon>Spermatophyta</taxon>
        <taxon>Magnoliopsida</taxon>
        <taxon>eudicotyledons</taxon>
        <taxon>Gunneridae</taxon>
        <taxon>Pentapetalae</taxon>
        <taxon>asterids</taxon>
        <taxon>lamiids</taxon>
        <taxon>Solanales</taxon>
        <taxon>Convolvulaceae</taxon>
        <taxon>Cuscuteae</taxon>
        <taxon>Cuscuta</taxon>
        <taxon>Cuscuta subgen. Grammica</taxon>
        <taxon>Cuscuta sect. Cleistogrammica</taxon>
    </lineage>
</organism>
<dbReference type="InterPro" id="IPR023828">
    <property type="entry name" value="Peptidase_S8_Ser-AS"/>
</dbReference>
<keyword evidence="3 7" id="KW-0732">Signal</keyword>
<dbReference type="Gene3D" id="3.50.30.30">
    <property type="match status" value="1"/>
</dbReference>
<keyword evidence="5" id="KW-0720">Serine protease</keyword>
<name>A0A484KIA0_9ASTE</name>
<accession>A0A484KIA0</accession>
<feature type="domain" description="Subtilisin-like protease fibronectin type-III" evidence="10">
    <location>
        <begin position="556"/>
        <end position="654"/>
    </location>
</feature>
<dbReference type="AlphaFoldDB" id="A0A484KIA0"/>
<dbReference type="Gene3D" id="2.60.40.2310">
    <property type="match status" value="1"/>
</dbReference>
<dbReference type="InterPro" id="IPR045051">
    <property type="entry name" value="SBT"/>
</dbReference>
<evidence type="ECO:0000313" key="11">
    <source>
        <dbReference type="EMBL" id="VFQ65493.1"/>
    </source>
</evidence>
<dbReference type="InterPro" id="IPR000209">
    <property type="entry name" value="Peptidase_S8/S53_dom"/>
</dbReference>
<evidence type="ECO:0000259" key="9">
    <source>
        <dbReference type="Pfam" id="PF05922"/>
    </source>
</evidence>
<feature type="domain" description="Inhibitor I9" evidence="9">
    <location>
        <begin position="47"/>
        <end position="112"/>
    </location>
</feature>
<evidence type="ECO:0000259" key="10">
    <source>
        <dbReference type="Pfam" id="PF17766"/>
    </source>
</evidence>
<evidence type="ECO:0000256" key="5">
    <source>
        <dbReference type="ARBA" id="ARBA00022825"/>
    </source>
</evidence>
<dbReference type="GO" id="GO:0004252">
    <property type="term" value="F:serine-type endopeptidase activity"/>
    <property type="evidence" value="ECO:0007669"/>
    <property type="project" value="InterPro"/>
</dbReference>
<evidence type="ECO:0000256" key="1">
    <source>
        <dbReference type="ARBA" id="ARBA00011073"/>
    </source>
</evidence>
<dbReference type="SUPFAM" id="SSF52743">
    <property type="entry name" value="Subtilisin-like"/>
    <property type="match status" value="1"/>
</dbReference>
<feature type="signal peptide" evidence="7">
    <location>
        <begin position="1"/>
        <end position="25"/>
    </location>
</feature>
<dbReference type="PROSITE" id="PS51892">
    <property type="entry name" value="SUBTILASE"/>
    <property type="match status" value="1"/>
</dbReference>
<dbReference type="GO" id="GO:0006508">
    <property type="term" value="P:proteolysis"/>
    <property type="evidence" value="ECO:0007669"/>
    <property type="project" value="UniProtKB-KW"/>
</dbReference>
<keyword evidence="2" id="KW-0645">Protease</keyword>
<keyword evidence="12" id="KW-1185">Reference proteome</keyword>
<dbReference type="InterPro" id="IPR041469">
    <property type="entry name" value="Subtilisin-like_FN3"/>
</dbReference>
<dbReference type="InterPro" id="IPR010259">
    <property type="entry name" value="S8pro/Inhibitor_I9"/>
</dbReference>
<evidence type="ECO:0008006" key="13">
    <source>
        <dbReference type="Google" id="ProtNLM"/>
    </source>
</evidence>
<comment type="similarity">
    <text evidence="1 6">Belongs to the peptidase S8 family.</text>
</comment>
<gene>
    <name evidence="11" type="ORF">CCAM_LOCUS7269</name>
</gene>
<dbReference type="Proteomes" id="UP000595140">
    <property type="component" value="Unassembled WGS sequence"/>
</dbReference>
<dbReference type="Gene3D" id="3.30.70.80">
    <property type="entry name" value="Peptidase S8 propeptide/proteinase inhibitor I9"/>
    <property type="match status" value="1"/>
</dbReference>
<evidence type="ECO:0000256" key="2">
    <source>
        <dbReference type="ARBA" id="ARBA00022670"/>
    </source>
</evidence>
<evidence type="ECO:0000256" key="6">
    <source>
        <dbReference type="PROSITE-ProRule" id="PRU01240"/>
    </source>
</evidence>
<reference evidence="11 12" key="1">
    <citation type="submission" date="2018-04" db="EMBL/GenBank/DDBJ databases">
        <authorList>
            <person name="Vogel A."/>
        </authorList>
    </citation>
    <scope>NUCLEOTIDE SEQUENCE [LARGE SCALE GENOMIC DNA]</scope>
</reference>
<dbReference type="InterPro" id="IPR037045">
    <property type="entry name" value="S8pro/Inhibitor_I9_sf"/>
</dbReference>
<sequence>MMTSSPYTAFLPLSLLFLIISSAQAVALNTTTTSDEKKDHHHDDNNVYIAYMGLSSDDNPESTEDAHLKLLEDIILRGPLAARQSMLYSYKHGFSGFAARLTEAEAKTLAADRGPVFLPWGWAFASLLPVSTRLGGSRDPHVLHCRGSVVTGVSLMGLARGVARGGATQARLAMYKACWTRTCDESDILKAFDMAIHDGVDIISISAGRRIPLFPNGARDRHTDPISLGSYHAVARGITVVASAGNAGPDSYSVVNVAPWLITVGACTTDRRFLARISLLGDNSTLGQSWSAGEGLNTFEEIIHPESKGFGSNVCLGERGNGTATGGKIVLCFKIKTDPFQSMSSASNAVAQAGGVGLIYAQTRDDYHGFCSIPCIKVDIEVGTRILAYIKQSRTPMAKLGAPYNFIGTVASPRVAFFSSRGPNSFSPHVLKPDIVAPGVDILAAFPSSAHGVPMYHLESGTSMSAPHVAGIVSLLKVEHPDWSPGAIRSALVTTAWSSQTDGDEIGDGGVMDDKVADMFDIGGGVVNPIGSLDPGLIFNTSMEDYRLTPDQDHLMNLPYIIVPHLGTTEIAVTRTVTNVGPNKSVYQLQTVKAPFGTAMKVEPRTLEFNNDTKTATFRVTFVRTTKFQRGFSFGALTWSDDGHHHRVRIPVAVRVINFGVFGDV</sequence>
<dbReference type="InterPro" id="IPR015500">
    <property type="entry name" value="Peptidase_S8_subtilisin-rel"/>
</dbReference>
<keyword evidence="4" id="KW-0378">Hydrolase</keyword>
<evidence type="ECO:0000313" key="12">
    <source>
        <dbReference type="Proteomes" id="UP000595140"/>
    </source>
</evidence>
<dbReference type="PANTHER" id="PTHR10795">
    <property type="entry name" value="PROPROTEIN CONVERTASE SUBTILISIN/KEXIN"/>
    <property type="match status" value="1"/>
</dbReference>
<dbReference type="Pfam" id="PF05922">
    <property type="entry name" value="Inhibitor_I9"/>
    <property type="match status" value="1"/>
</dbReference>
<dbReference type="CDD" id="cd02120">
    <property type="entry name" value="PA_subtilisin_like"/>
    <property type="match status" value="1"/>
</dbReference>
<proteinExistence type="inferred from homology"/>
<dbReference type="EMBL" id="OOIL02000462">
    <property type="protein sequence ID" value="VFQ65493.1"/>
    <property type="molecule type" value="Genomic_DNA"/>
</dbReference>
<feature type="chain" id="PRO_5019779552" description="Subtilisin-like protease fibronectin type-III domain-containing protein" evidence="7">
    <location>
        <begin position="26"/>
        <end position="665"/>
    </location>
</feature>
<dbReference type="PROSITE" id="PS00138">
    <property type="entry name" value="SUBTILASE_SER"/>
    <property type="match status" value="1"/>
</dbReference>
<dbReference type="PRINTS" id="PR00723">
    <property type="entry name" value="SUBTILISIN"/>
</dbReference>
<evidence type="ECO:0000259" key="8">
    <source>
        <dbReference type="Pfam" id="PF00082"/>
    </source>
</evidence>
<dbReference type="Pfam" id="PF17766">
    <property type="entry name" value="fn3_6"/>
    <property type="match status" value="1"/>
</dbReference>
<evidence type="ECO:0000256" key="3">
    <source>
        <dbReference type="ARBA" id="ARBA00022729"/>
    </source>
</evidence>